<dbReference type="Pfam" id="PF08266">
    <property type="entry name" value="Cadherin_2"/>
    <property type="match status" value="1"/>
</dbReference>
<dbReference type="PANTHER" id="PTHR24028">
    <property type="entry name" value="CADHERIN-87A"/>
    <property type="match status" value="1"/>
</dbReference>
<feature type="transmembrane region" description="Helical" evidence="13">
    <location>
        <begin position="1346"/>
        <end position="1372"/>
    </location>
</feature>
<keyword evidence="4" id="KW-0732">Signal</keyword>
<evidence type="ECO:0000256" key="13">
    <source>
        <dbReference type="SAM" id="Phobius"/>
    </source>
</evidence>
<feature type="transmembrane region" description="Helical" evidence="13">
    <location>
        <begin position="823"/>
        <end position="849"/>
    </location>
</feature>
<dbReference type="CDD" id="cd11304">
    <property type="entry name" value="Cadherin_repeat"/>
    <property type="match status" value="11"/>
</dbReference>
<feature type="domain" description="Cadherin" evidence="14">
    <location>
        <begin position="1221"/>
        <end position="1324"/>
    </location>
</feature>
<evidence type="ECO:0000256" key="4">
    <source>
        <dbReference type="ARBA" id="ARBA00022729"/>
    </source>
</evidence>
<keyword evidence="3 13" id="KW-0812">Transmembrane</keyword>
<feature type="domain" description="Cadherin" evidence="14">
    <location>
        <begin position="997"/>
        <end position="1100"/>
    </location>
</feature>
<keyword evidence="7" id="KW-0130">Cell adhesion</keyword>
<evidence type="ECO:0000256" key="5">
    <source>
        <dbReference type="ARBA" id="ARBA00022737"/>
    </source>
</evidence>
<evidence type="ECO:0000256" key="7">
    <source>
        <dbReference type="ARBA" id="ARBA00022889"/>
    </source>
</evidence>
<dbReference type="FunFam" id="2.60.40.60:FF:000087">
    <property type="entry name" value="Protocadherin 9"/>
    <property type="match status" value="1"/>
</dbReference>
<dbReference type="PANTHER" id="PTHR24028:SF260">
    <property type="entry name" value="PROTOCADHERIN-20"/>
    <property type="match status" value="1"/>
</dbReference>
<evidence type="ECO:0000313" key="16">
    <source>
        <dbReference type="Proteomes" id="UP000289886"/>
    </source>
</evidence>
<dbReference type="Gene3D" id="2.60.40.60">
    <property type="entry name" value="Cadherins"/>
    <property type="match status" value="11"/>
</dbReference>
<sequence length="1410" mass="155671">MFHRRAFSAQGILQGLFILLLFIGPFNCFSSYSQANEIIYTINEGLPKGTLIGTIGADLKLDFSADPPLSFNLASKKISGQYVNLNNTTGELYAAAVEIDREALCPENSDNQACILSFDILILPQQYFRLVKVKIIVKDVNDNSPRFPVSEIQVFVPENAQINSRFAIEHSAVDPDIGIHGVQTYWLGNDYGVFTLDVEENENGDLTPFLIVIGSLDRESKDEYVTDIIAEDGGTPQHLGTATLKIIITDVNDNCPVFTESQINVTIYGNAANGAHVTRVHAFDSDLGSNAQISYAYSERVPQTSKALFNLDTNSGIIKISGIMDGNTAQRHRLTVLANGLGCIPAVTVVIVNIIKVFFNPPVVVPRYIASVVDGTVYLKESEPSYSPIAFFTIKDLDQNQKVDCHLEGHGPFRLSTYKTFINEYLLETTETLDYELKQNYELTVVAKNSQGLVVKTVINVQLIDENDNPPVFKQSLVDLLLEENNAPNTFLTKLHATDEDSGEKGQVLYILGSDAPSVFTLDKVSGVLMVTTSLDREEKEEYRFTVRAVDCGSPCMESIATVIITVLDRNDNSPRFINKDFSFFVPENVPGFGQIGVISVSDADSGKNGLVALSIVNGSNIFVIDTGKGVLRVKVPLDREQNSSYLIWIEAVDGGEPALSSSTMITVLLLDVNDNPPLVLFPQSNLSYMLVLPTTLPGSSITEVYAVDKDTGMNAVIAYSIIGRKGPRPESFEIDPGTGNITLQKTLKQNDCGLYRLLVKVSDHGQPEPLHSTIMVNLYVNETLSNASFIESLLRKDPDITVEPPERLAEPAKRKLDPFPCFPVLIALSAACLGLLLVVILMSACICLRKQKKHKYKERRLEVEIPLNTNKDFQANEKKMMEISIVVPRYIASVVDGTVYLKESEPSYSPIAFFTIKDLDQNQKVDCHLEGHGPFRLSTYKTFINEYLLETTETLDYELKQNYELTVVAKNSQGLVVKTVINVQLIDENDNPPVFKQSLVDLLLEENNAPNTFLTKLHATDEDSGEKGQVLYILGSDAPSVFTLDKVSGVLMVTTSLDREEKEEYRFTVRAVDCGSPCMESIATVIITVLDRNDNSPRFINKDFSFFVPENVPGFGQIGVISVSDADSGKNGLVALSIVNGSNIFVIDTGKGVLRVKVPLDREQNSSYLIWIEAVDGGEPALSSSTMITVLLLDVNDNPPLVLFPQSNLSYMLVLPTTLPGSSITEVYAVDKDTGMNAVIAYSIIGRKGPRPESFEIDPGTGNITLQKTLKQNDCGLYRLLVKVSDHGQPEPLHSTIMVNLYVNETLSNASFIESLLRKDPDITVEPPERLAEPAKRKLDQFPCFPVLIALSAACLGLLLVVILMSACICLRKQKKHKYKERRLEVEIPLNTNKDFQANEKKMMEISNI</sequence>
<evidence type="ECO:0000256" key="9">
    <source>
        <dbReference type="ARBA" id="ARBA00023136"/>
    </source>
</evidence>
<comment type="caution">
    <text evidence="15">The sequence shown here is derived from an EMBL/GenBank/DDBJ whole genome shotgun (WGS) entry which is preliminary data.</text>
</comment>
<evidence type="ECO:0000256" key="3">
    <source>
        <dbReference type="ARBA" id="ARBA00022692"/>
    </source>
</evidence>
<dbReference type="FunFam" id="2.60.40.60:FF:000162">
    <property type="entry name" value="Protocadherin-20"/>
    <property type="match status" value="2"/>
</dbReference>
<feature type="domain" description="Cadherin" evidence="14">
    <location>
        <begin position="1101"/>
        <end position="1203"/>
    </location>
</feature>
<dbReference type="EMBL" id="SCEB01000771">
    <property type="protein sequence ID" value="RXM98203.1"/>
    <property type="molecule type" value="Genomic_DNA"/>
</dbReference>
<evidence type="ECO:0000256" key="6">
    <source>
        <dbReference type="ARBA" id="ARBA00022837"/>
    </source>
</evidence>
<name>A0A662YQF3_ACIRT</name>
<feature type="domain" description="Cadherin" evidence="14">
    <location>
        <begin position="578"/>
        <end position="680"/>
    </location>
</feature>
<dbReference type="FunFam" id="2.60.40.60:FF:000016">
    <property type="entry name" value="Protocadherin 9"/>
    <property type="match status" value="2"/>
</dbReference>
<dbReference type="FunFam" id="2.60.40.60:FF:000007">
    <property type="entry name" value="Protocadherin alpha 2"/>
    <property type="match status" value="1"/>
</dbReference>
<keyword evidence="6 12" id="KW-0106">Calcium</keyword>
<keyword evidence="9 13" id="KW-0472">Membrane</keyword>
<dbReference type="FunFam" id="2.60.40.60:FF:000145">
    <property type="entry name" value="protocadherin-20"/>
    <property type="match status" value="2"/>
</dbReference>
<dbReference type="InterPro" id="IPR015919">
    <property type="entry name" value="Cadherin-like_sf"/>
</dbReference>
<proteinExistence type="predicted"/>
<dbReference type="Pfam" id="PF00028">
    <property type="entry name" value="Cadherin"/>
    <property type="match status" value="8"/>
</dbReference>
<feature type="domain" description="Cadherin" evidence="14">
    <location>
        <begin position="34"/>
        <end position="147"/>
    </location>
</feature>
<evidence type="ECO:0000313" key="15">
    <source>
        <dbReference type="EMBL" id="RXM98203.1"/>
    </source>
</evidence>
<dbReference type="InterPro" id="IPR050174">
    <property type="entry name" value="Protocadherin/Cadherin-CA"/>
</dbReference>
<dbReference type="InterPro" id="IPR013164">
    <property type="entry name" value="Cadherin_N"/>
</dbReference>
<feature type="domain" description="Cadherin" evidence="14">
    <location>
        <begin position="474"/>
        <end position="577"/>
    </location>
</feature>
<dbReference type="PRINTS" id="PR00205">
    <property type="entry name" value="CADHERIN"/>
</dbReference>
<feature type="domain" description="Cadherin" evidence="14">
    <location>
        <begin position="902"/>
        <end position="996"/>
    </location>
</feature>
<gene>
    <name evidence="15" type="ORF">EOD39_13431</name>
</gene>
<accession>A0A662YQF3</accession>
<evidence type="ECO:0000256" key="10">
    <source>
        <dbReference type="ARBA" id="ARBA00023180"/>
    </source>
</evidence>
<feature type="domain" description="Cadherin" evidence="14">
    <location>
        <begin position="259"/>
        <end position="364"/>
    </location>
</feature>
<dbReference type="InterPro" id="IPR020894">
    <property type="entry name" value="Cadherin_CS"/>
</dbReference>
<feature type="domain" description="Cadherin" evidence="14">
    <location>
        <begin position="698"/>
        <end position="801"/>
    </location>
</feature>
<reference evidence="15 16" key="1">
    <citation type="submission" date="2019-01" db="EMBL/GenBank/DDBJ databases">
        <title>Draft Genome and Complete Hox-Cluster Characterization of the Sterlet Sturgeon (Acipenser ruthenus).</title>
        <authorList>
            <person name="Wei Q."/>
        </authorList>
    </citation>
    <scope>NUCLEOTIDE SEQUENCE [LARGE SCALE GENOMIC DNA]</scope>
    <source>
        <strain evidence="15">WHYD16114868_AA</strain>
        <tissue evidence="15">Blood</tissue>
    </source>
</reference>
<keyword evidence="2" id="KW-1003">Cell membrane</keyword>
<evidence type="ECO:0000256" key="1">
    <source>
        <dbReference type="ARBA" id="ARBA00004251"/>
    </source>
</evidence>
<evidence type="ECO:0000256" key="2">
    <source>
        <dbReference type="ARBA" id="ARBA00022475"/>
    </source>
</evidence>
<organism evidence="15 16">
    <name type="scientific">Acipenser ruthenus</name>
    <name type="common">Sterlet sturgeon</name>
    <dbReference type="NCBI Taxonomy" id="7906"/>
    <lineage>
        <taxon>Eukaryota</taxon>
        <taxon>Metazoa</taxon>
        <taxon>Chordata</taxon>
        <taxon>Craniata</taxon>
        <taxon>Vertebrata</taxon>
        <taxon>Euteleostomi</taxon>
        <taxon>Actinopterygii</taxon>
        <taxon>Chondrostei</taxon>
        <taxon>Acipenseriformes</taxon>
        <taxon>Acipenseridae</taxon>
        <taxon>Acipenser</taxon>
    </lineage>
</organism>
<dbReference type="SMART" id="SM00112">
    <property type="entry name" value="CA"/>
    <property type="match status" value="11"/>
</dbReference>
<keyword evidence="10" id="KW-0325">Glycoprotein</keyword>
<evidence type="ECO:0000259" key="14">
    <source>
        <dbReference type="PROSITE" id="PS50268"/>
    </source>
</evidence>
<dbReference type="FunFam" id="2.60.40.60:FF:000005">
    <property type="entry name" value="Protocadherin 9"/>
    <property type="match status" value="2"/>
</dbReference>
<comment type="subcellular location">
    <subcellularLocation>
        <location evidence="1">Cell membrane</location>
        <topology evidence="1">Single-pass type I membrane protein</topology>
    </subcellularLocation>
</comment>
<feature type="domain" description="Cadherin" evidence="14">
    <location>
        <begin position="379"/>
        <end position="473"/>
    </location>
</feature>
<dbReference type="Proteomes" id="UP000289886">
    <property type="component" value="Unassembled WGS sequence"/>
</dbReference>
<evidence type="ECO:0000256" key="11">
    <source>
        <dbReference type="ARBA" id="ARBA00072296"/>
    </source>
</evidence>
<keyword evidence="5" id="KW-0677">Repeat</keyword>
<dbReference type="PROSITE" id="PS50268">
    <property type="entry name" value="CADHERIN_2"/>
    <property type="match status" value="11"/>
</dbReference>
<protein>
    <recommendedName>
        <fullName evidence="11">Protocadherin-20</fullName>
    </recommendedName>
</protein>
<keyword evidence="8 13" id="KW-1133">Transmembrane helix</keyword>
<keyword evidence="16" id="KW-1185">Reference proteome</keyword>
<dbReference type="GO" id="GO:0005886">
    <property type="term" value="C:plasma membrane"/>
    <property type="evidence" value="ECO:0007669"/>
    <property type="project" value="UniProtKB-SubCell"/>
</dbReference>
<dbReference type="InterPro" id="IPR002126">
    <property type="entry name" value="Cadherin-like_dom"/>
</dbReference>
<dbReference type="GO" id="GO:0005509">
    <property type="term" value="F:calcium ion binding"/>
    <property type="evidence" value="ECO:0007669"/>
    <property type="project" value="UniProtKB-UniRule"/>
</dbReference>
<dbReference type="SUPFAM" id="SSF49313">
    <property type="entry name" value="Cadherin-like"/>
    <property type="match status" value="10"/>
</dbReference>
<dbReference type="GO" id="GO:0007156">
    <property type="term" value="P:homophilic cell adhesion via plasma membrane adhesion molecules"/>
    <property type="evidence" value="ECO:0007669"/>
    <property type="project" value="InterPro"/>
</dbReference>
<dbReference type="PROSITE" id="PS00232">
    <property type="entry name" value="CADHERIN_1"/>
    <property type="match status" value="3"/>
</dbReference>
<evidence type="ECO:0000256" key="8">
    <source>
        <dbReference type="ARBA" id="ARBA00022989"/>
    </source>
</evidence>
<feature type="domain" description="Cadherin" evidence="14">
    <location>
        <begin position="148"/>
        <end position="258"/>
    </location>
</feature>
<evidence type="ECO:0000256" key="12">
    <source>
        <dbReference type="PROSITE-ProRule" id="PRU00043"/>
    </source>
</evidence>
<dbReference type="FunFam" id="2.60.40.60:FF:000002">
    <property type="entry name" value="Protocadherin alpha 2"/>
    <property type="match status" value="1"/>
</dbReference>